<proteinExistence type="predicted"/>
<dbReference type="AlphaFoldDB" id="G8WTF8"/>
<accession>G8WTF8</accession>
<dbReference type="SUPFAM" id="SSF51905">
    <property type="entry name" value="FAD/NAD(P)-binding domain"/>
    <property type="match status" value="2"/>
</dbReference>
<evidence type="ECO:0000259" key="6">
    <source>
        <dbReference type="Pfam" id="PF14759"/>
    </source>
</evidence>
<dbReference type="Pfam" id="PF14759">
    <property type="entry name" value="Reductase_C"/>
    <property type="match status" value="1"/>
</dbReference>
<evidence type="ECO:0000256" key="1">
    <source>
        <dbReference type="ARBA" id="ARBA00001974"/>
    </source>
</evidence>
<evidence type="ECO:0000313" key="8">
    <source>
        <dbReference type="Proteomes" id="UP000007842"/>
    </source>
</evidence>
<dbReference type="GO" id="GO:0005737">
    <property type="term" value="C:cytoplasm"/>
    <property type="evidence" value="ECO:0007669"/>
    <property type="project" value="TreeGrafter"/>
</dbReference>
<dbReference type="Pfam" id="PF07992">
    <property type="entry name" value="Pyr_redox_2"/>
    <property type="match status" value="1"/>
</dbReference>
<dbReference type="InterPro" id="IPR050446">
    <property type="entry name" value="FAD-oxidoreductase/Apoptosis"/>
</dbReference>
<keyword evidence="8" id="KW-1185">Reference proteome</keyword>
<name>G8WTF8_STREN</name>
<comment type="cofactor">
    <cofactor evidence="1">
        <name>FAD</name>
        <dbReference type="ChEBI" id="CHEBI:57692"/>
    </cofactor>
</comment>
<feature type="domain" description="FAD/NAD(P)-binding" evidence="5">
    <location>
        <begin position="2"/>
        <end position="281"/>
    </location>
</feature>
<dbReference type="eggNOG" id="COG0446">
    <property type="taxonomic scope" value="Bacteria"/>
</dbReference>
<dbReference type="InterPro" id="IPR028202">
    <property type="entry name" value="Reductase_C"/>
</dbReference>
<dbReference type="PRINTS" id="PR00411">
    <property type="entry name" value="PNDRDTASEI"/>
</dbReference>
<dbReference type="PANTHER" id="PTHR43557:SF2">
    <property type="entry name" value="RIESKE DOMAIN-CONTAINING PROTEIN-RELATED"/>
    <property type="match status" value="1"/>
</dbReference>
<dbReference type="EMBL" id="CP003219">
    <property type="protein sequence ID" value="AEW93041.1"/>
    <property type="molecule type" value="Genomic_DNA"/>
</dbReference>
<dbReference type="GO" id="GO:0016651">
    <property type="term" value="F:oxidoreductase activity, acting on NAD(P)H"/>
    <property type="evidence" value="ECO:0007669"/>
    <property type="project" value="TreeGrafter"/>
</dbReference>
<dbReference type="SUPFAM" id="SSF55424">
    <property type="entry name" value="FAD/NAD-linked reductases, dimerisation (C-terminal) domain"/>
    <property type="match status" value="1"/>
</dbReference>
<dbReference type="STRING" id="1003195.SCATT_06700"/>
<evidence type="ECO:0000256" key="3">
    <source>
        <dbReference type="ARBA" id="ARBA00022827"/>
    </source>
</evidence>
<evidence type="ECO:0000313" key="7">
    <source>
        <dbReference type="EMBL" id="AEW93041.1"/>
    </source>
</evidence>
<dbReference type="KEGG" id="scy:SCATT_06700"/>
<keyword evidence="3" id="KW-0274">FAD</keyword>
<dbReference type="PRINTS" id="PR00368">
    <property type="entry name" value="FADPNR"/>
</dbReference>
<protein>
    <submittedName>
        <fullName evidence="7">Ferredoxin reductase</fullName>
    </submittedName>
</protein>
<dbReference type="InterPro" id="IPR036188">
    <property type="entry name" value="FAD/NAD-bd_sf"/>
</dbReference>
<evidence type="ECO:0000256" key="4">
    <source>
        <dbReference type="ARBA" id="ARBA00023002"/>
    </source>
</evidence>
<feature type="domain" description="Reductase C-terminal" evidence="6">
    <location>
        <begin position="314"/>
        <end position="371"/>
    </location>
</feature>
<dbReference type="PATRIC" id="fig|1003195.29.peg.674"/>
<evidence type="ECO:0000256" key="2">
    <source>
        <dbReference type="ARBA" id="ARBA00022630"/>
    </source>
</evidence>
<dbReference type="HOGENOM" id="CLU_003291_4_0_11"/>
<dbReference type="PANTHER" id="PTHR43557">
    <property type="entry name" value="APOPTOSIS-INDUCING FACTOR 1"/>
    <property type="match status" value="1"/>
</dbReference>
<gene>
    <name evidence="7" type="ordered locus">SCATT_06700</name>
</gene>
<dbReference type="Proteomes" id="UP000007842">
    <property type="component" value="Chromosome"/>
</dbReference>
<dbReference type="Gene3D" id="3.30.390.30">
    <property type="match status" value="1"/>
</dbReference>
<keyword evidence="4" id="KW-0560">Oxidoreductase</keyword>
<reference evidence="8" key="1">
    <citation type="submission" date="2011-12" db="EMBL/GenBank/DDBJ databases">
        <title>Complete genome sequence of Streptomyces cattleya strain DSM 46488.</title>
        <authorList>
            <person name="Ou H.-Y."/>
            <person name="Li P."/>
            <person name="Zhao C."/>
            <person name="O'Hagan D."/>
            <person name="Deng Z."/>
        </authorList>
    </citation>
    <scope>NUCLEOTIDE SEQUENCE [LARGE SCALE GENOMIC DNA]</scope>
    <source>
        <strain evidence="8">ATCC 35852 / DSM 46488 / JCM 4925 / NBRC 14057 / NRRL 8057</strain>
    </source>
</reference>
<evidence type="ECO:0000259" key="5">
    <source>
        <dbReference type="Pfam" id="PF07992"/>
    </source>
</evidence>
<sequence>MAVVGASLAGLSAARSLRRRGYDGRLVVIGAEPHRPYDRSPLSKGFLAGTTEAAGLALEADGEELAAEWLLGTAAVGLDRRDRAVRLADGRRIRADKVVIATGAEPRTLPSPEPLAGVHVLRTLDDAVTLRQAMRRGGRLVVIGGGLIGLEVAATARALGLTVTVVEAAPAPLAGPLGPRMGSVVAALHADHGVRLLCGAGVRAVRGASRVEAVVLDDGRLLPADTVVVGIGARPCVQWLAGSGVALRGGVCCDAAGRTSVPDVVAVGDCAAWYDPATGRRRRDEYWSCARERSAVAVAALLPSGPPPPRRPPYFWSDQYGVRIRFAGDVAGADGVSVVEGDTGSRSFVAVYRRGERPVAVLAMDRARSFTRFCAELTADPAARTPEPAGSGA</sequence>
<dbReference type="InterPro" id="IPR016156">
    <property type="entry name" value="FAD/NAD-linked_Rdtase_dimer_sf"/>
</dbReference>
<dbReference type="Gene3D" id="3.50.50.60">
    <property type="entry name" value="FAD/NAD(P)-binding domain"/>
    <property type="match status" value="2"/>
</dbReference>
<dbReference type="InterPro" id="IPR023753">
    <property type="entry name" value="FAD/NAD-binding_dom"/>
</dbReference>
<organism evidence="7 8">
    <name type="scientific">Streptantibioticus cattleyicolor (strain ATCC 35852 / DSM 46488 / JCM 4925 / NBRC 14057 / NRRL 8057)</name>
    <name type="common">Streptomyces cattleya</name>
    <dbReference type="NCBI Taxonomy" id="1003195"/>
    <lineage>
        <taxon>Bacteria</taxon>
        <taxon>Bacillati</taxon>
        <taxon>Actinomycetota</taxon>
        <taxon>Actinomycetes</taxon>
        <taxon>Kitasatosporales</taxon>
        <taxon>Streptomycetaceae</taxon>
        <taxon>Streptantibioticus</taxon>
    </lineage>
</organism>
<keyword evidence="2" id="KW-0285">Flavoprotein</keyword>